<dbReference type="PANTHER" id="PTHR46411">
    <property type="entry name" value="FAMILY ATPASE, PUTATIVE-RELATED"/>
    <property type="match status" value="1"/>
</dbReference>
<gene>
    <name evidence="4" type="ORF">GMOD_00004316</name>
</gene>
<protein>
    <submittedName>
        <fullName evidence="4">AAA family ATPase</fullName>
    </submittedName>
</protein>
<dbReference type="InterPro" id="IPR027417">
    <property type="entry name" value="P-loop_NTPase"/>
</dbReference>
<feature type="region of interest" description="Disordered" evidence="2">
    <location>
        <begin position="503"/>
        <end position="523"/>
    </location>
</feature>
<proteinExistence type="predicted"/>
<dbReference type="InterPro" id="IPR056599">
    <property type="entry name" value="AAA_lid_fung"/>
</dbReference>
<evidence type="ECO:0000313" key="5">
    <source>
        <dbReference type="Proteomes" id="UP000265663"/>
    </source>
</evidence>
<feature type="region of interest" description="Disordered" evidence="2">
    <location>
        <begin position="102"/>
        <end position="182"/>
    </location>
</feature>
<dbReference type="Pfam" id="PF00004">
    <property type="entry name" value="AAA"/>
    <property type="match status" value="1"/>
</dbReference>
<feature type="compositionally biased region" description="Acidic residues" evidence="2">
    <location>
        <begin position="458"/>
        <end position="467"/>
    </location>
</feature>
<keyword evidence="5" id="KW-1185">Reference proteome</keyword>
<dbReference type="InterPro" id="IPR054289">
    <property type="entry name" value="DUF7025"/>
</dbReference>
<feature type="domain" description="AAA+ ATPase" evidence="3">
    <location>
        <begin position="753"/>
        <end position="880"/>
    </location>
</feature>
<dbReference type="SMART" id="SM00382">
    <property type="entry name" value="AAA"/>
    <property type="match status" value="1"/>
</dbReference>
<keyword evidence="1" id="KW-0175">Coiled coil</keyword>
<name>A0A3M7M122_9PLEO</name>
<feature type="compositionally biased region" description="Basic and acidic residues" evidence="2">
    <location>
        <begin position="503"/>
        <end position="514"/>
    </location>
</feature>
<dbReference type="GO" id="GO:0005524">
    <property type="term" value="F:ATP binding"/>
    <property type="evidence" value="ECO:0007669"/>
    <property type="project" value="InterPro"/>
</dbReference>
<dbReference type="InterPro" id="IPR003959">
    <property type="entry name" value="ATPase_AAA_core"/>
</dbReference>
<dbReference type="AlphaFoldDB" id="A0A3M7M122"/>
<dbReference type="CDD" id="cd19481">
    <property type="entry name" value="RecA-like_protease"/>
    <property type="match status" value="1"/>
</dbReference>
<evidence type="ECO:0000256" key="1">
    <source>
        <dbReference type="SAM" id="Coils"/>
    </source>
</evidence>
<feature type="compositionally biased region" description="Acidic residues" evidence="2">
    <location>
        <begin position="25"/>
        <end position="37"/>
    </location>
</feature>
<dbReference type="Gene3D" id="3.40.50.300">
    <property type="entry name" value="P-loop containing nucleotide triphosphate hydrolases"/>
    <property type="match status" value="1"/>
</dbReference>
<accession>A0A3M7M122</accession>
<dbReference type="Pfam" id="PF23232">
    <property type="entry name" value="AAA_lid_13"/>
    <property type="match status" value="1"/>
</dbReference>
<dbReference type="PANTHER" id="PTHR46411:SF2">
    <property type="entry name" value="AAA+ ATPASE DOMAIN-CONTAINING PROTEIN"/>
    <property type="match status" value="1"/>
</dbReference>
<organism evidence="4 5">
    <name type="scientific">Pyrenophora seminiperda CCB06</name>
    <dbReference type="NCBI Taxonomy" id="1302712"/>
    <lineage>
        <taxon>Eukaryota</taxon>
        <taxon>Fungi</taxon>
        <taxon>Dikarya</taxon>
        <taxon>Ascomycota</taxon>
        <taxon>Pezizomycotina</taxon>
        <taxon>Dothideomycetes</taxon>
        <taxon>Pleosporomycetidae</taxon>
        <taxon>Pleosporales</taxon>
        <taxon>Pleosporineae</taxon>
        <taxon>Pleosporaceae</taxon>
        <taxon>Pyrenophora</taxon>
    </lineage>
</organism>
<feature type="region of interest" description="Disordered" evidence="2">
    <location>
        <begin position="1"/>
        <end position="39"/>
    </location>
</feature>
<reference evidence="4 5" key="1">
    <citation type="journal article" date="2014" name="PLoS ONE">
        <title>De novo Genome Assembly of the Fungal Plant Pathogen Pyrenophora semeniperda.</title>
        <authorList>
            <person name="Soliai M.M."/>
            <person name="Meyer S.E."/>
            <person name="Udall J.A."/>
            <person name="Elzinga D.E."/>
            <person name="Hermansen R.A."/>
            <person name="Bodily P.M."/>
            <person name="Hart A.A."/>
            <person name="Coleman C.E."/>
        </authorList>
    </citation>
    <scope>NUCLEOTIDE SEQUENCE [LARGE SCALE GENOMIC DNA]</scope>
    <source>
        <strain evidence="4 5">CCB06</strain>
        <tissue evidence="4">Mycelium</tissue>
    </source>
</reference>
<feature type="coiled-coil region" evidence="1">
    <location>
        <begin position="218"/>
        <end position="248"/>
    </location>
</feature>
<dbReference type="GO" id="GO:0016887">
    <property type="term" value="F:ATP hydrolysis activity"/>
    <property type="evidence" value="ECO:0007669"/>
    <property type="project" value="InterPro"/>
</dbReference>
<feature type="region of interest" description="Disordered" evidence="2">
    <location>
        <begin position="451"/>
        <end position="486"/>
    </location>
</feature>
<dbReference type="SUPFAM" id="SSF52540">
    <property type="entry name" value="P-loop containing nucleoside triphosphate hydrolases"/>
    <property type="match status" value="1"/>
</dbReference>
<sequence length="1079" mass="123779">MASGMYHQSFSKKRNGKEPIAMEAEASEAEYTSDSEETSPLVLEYAVRQEPEDSTISGDFSAGSNLEVRLLAALKDQKPPNKPLIPPNGQYQPSTLSKTLKFGNVEANRGESPISRRRRPKSHHEPYLLRSADPESALDQEQAKIIQKVARQRKEIKSDLSSSEMDDSTTRETSDVMPDTCIPGANAGKIRAAEADNSYHHVWMKDIGDIKGTLLPDEDRHQAGIESLQEEIAKLQKGLRQLEDQKQKESPKPYHILYRIGQSLYFDHPEWTQGRKSIVSRVPVKNLDLFLERNKNISFLIYRDFTFLRKPAREEKLQRPRHSTESIEPINKGLYRAMQTLLQNNWRHETFLQKFHETGEVNAPYLFIFHNRSHWSDFLAEFSTNTRKHLAVITQYVAQNYGNEYAAADALFAQQKLTADYFKYLFQPGDVLVVREGSRYRGIVAKSWPYDNSMDGGEPSDNDDDWDYREQDSTLHKSSSRAKSAIRPLRHSDEAVMFGQVKERPVHSGKDRNDAPALNSDSTDTFHTKFTIEAWEWTFDGQFKRRANDTVLRLPQKSTDISIESPEWNIHELDVYPLRFAPQSVVDQLRHRGQMFWKCRKRCLISYRKPVTGDGNDVSQNALMSANQYRGIQTSQTDERFMVDVQTFRKVHSENTSYSNVTPIETMSQDEMDREEPSDEAFLYLVPLQIKGFNLRTKKWLDLDTDYIQPVTWNMKAFDSLVLNRKTKDLIKALVSKQISSTKSTDVIAGKGNGLILLLHGGPGTGKTLTAEGVAEIAKKPLYRVTCGDVGTEAKNVEQYLESVLHLGKIWDCVVLLDEAEVFLERRSLDDLQRNALVSVFLRVIEYYEGILILTSNRVGTFDEAFRSRIQIAVHYPPLGAFQRLQIWNNFIDRLESFNDGAVDVNDLRDHLEELQKAEINGRQIRNAITTARQYAEWQEQVMNYEHLTTALEVAAKFDAELITPSLVTLRYVHNMVPDSLRQVRDFRKGSGSKCALCRGKSLAKRGRCSMNHFYSTCEQGCMSFMSRAAFWLSRPTKQPNQQPRSVILARGERIHQYHTPIRIHARHLGFLRIYLQEA</sequence>
<evidence type="ECO:0000259" key="3">
    <source>
        <dbReference type="SMART" id="SM00382"/>
    </source>
</evidence>
<dbReference type="InterPro" id="IPR003593">
    <property type="entry name" value="AAA+_ATPase"/>
</dbReference>
<dbReference type="OrthoDB" id="10042665at2759"/>
<evidence type="ECO:0000313" key="4">
    <source>
        <dbReference type="EMBL" id="RMZ68122.1"/>
    </source>
</evidence>
<dbReference type="EMBL" id="KE747814">
    <property type="protein sequence ID" value="RMZ68122.1"/>
    <property type="molecule type" value="Genomic_DNA"/>
</dbReference>
<dbReference type="Pfam" id="PF22942">
    <property type="entry name" value="DUF7025"/>
    <property type="match status" value="1"/>
</dbReference>
<dbReference type="Proteomes" id="UP000265663">
    <property type="component" value="Unassembled WGS sequence"/>
</dbReference>
<evidence type="ECO:0000256" key="2">
    <source>
        <dbReference type="SAM" id="MobiDB-lite"/>
    </source>
</evidence>